<dbReference type="SUPFAM" id="SSF51735">
    <property type="entry name" value="NAD(P)-binding Rossmann-fold domains"/>
    <property type="match status" value="1"/>
</dbReference>
<keyword evidence="2" id="KW-0521">NADP</keyword>
<dbReference type="PROSITE" id="PS00061">
    <property type="entry name" value="ADH_SHORT"/>
    <property type="match status" value="1"/>
</dbReference>
<comment type="similarity">
    <text evidence="1 4">Belongs to the short-chain dehydrogenases/reductases (SDR) family.</text>
</comment>
<evidence type="ECO:0000313" key="5">
    <source>
        <dbReference type="EMBL" id="KAF4461594.1"/>
    </source>
</evidence>
<dbReference type="OrthoDB" id="37659at2759"/>
<dbReference type="InterPro" id="IPR036291">
    <property type="entry name" value="NAD(P)-bd_dom_sf"/>
</dbReference>
<dbReference type="PRINTS" id="PR00081">
    <property type="entry name" value="GDHRDH"/>
</dbReference>
<dbReference type="Proteomes" id="UP000554235">
    <property type="component" value="Unassembled WGS sequence"/>
</dbReference>
<keyword evidence="3" id="KW-0560">Oxidoreductase</keyword>
<reference evidence="5 6" key="1">
    <citation type="submission" date="2020-01" db="EMBL/GenBank/DDBJ databases">
        <title>Identification and distribution of gene clusters putatively required for synthesis of sphingolipid metabolism inhibitors in phylogenetically diverse species of the filamentous fungus Fusarium.</title>
        <authorList>
            <person name="Kim H.-S."/>
            <person name="Busman M."/>
            <person name="Brown D.W."/>
            <person name="Divon H."/>
            <person name="Uhlig S."/>
            <person name="Proctor R.H."/>
        </authorList>
    </citation>
    <scope>NUCLEOTIDE SEQUENCE [LARGE SCALE GENOMIC DNA]</scope>
    <source>
        <strain evidence="5 6">NRRL 20459</strain>
    </source>
</reference>
<dbReference type="AlphaFoldDB" id="A0A8H4P3X8"/>
<dbReference type="PANTHER" id="PTHR43180">
    <property type="entry name" value="3-OXOACYL-(ACYL-CARRIER-PROTEIN) REDUCTASE (AFU_ORTHOLOGUE AFUA_6G11210)"/>
    <property type="match status" value="1"/>
</dbReference>
<dbReference type="Gene3D" id="3.40.50.720">
    <property type="entry name" value="NAD(P)-binding Rossmann-like Domain"/>
    <property type="match status" value="1"/>
</dbReference>
<dbReference type="InterPro" id="IPR002347">
    <property type="entry name" value="SDR_fam"/>
</dbReference>
<organism evidence="5 6">
    <name type="scientific">Fusarium albosuccineum</name>
    <dbReference type="NCBI Taxonomy" id="1237068"/>
    <lineage>
        <taxon>Eukaryota</taxon>
        <taxon>Fungi</taxon>
        <taxon>Dikarya</taxon>
        <taxon>Ascomycota</taxon>
        <taxon>Pezizomycotina</taxon>
        <taxon>Sordariomycetes</taxon>
        <taxon>Hypocreomycetidae</taxon>
        <taxon>Hypocreales</taxon>
        <taxon>Nectriaceae</taxon>
        <taxon>Fusarium</taxon>
        <taxon>Fusarium decemcellulare species complex</taxon>
    </lineage>
</organism>
<dbReference type="InterPro" id="IPR020904">
    <property type="entry name" value="Sc_DH/Rdtase_CS"/>
</dbReference>
<dbReference type="PRINTS" id="PR00080">
    <property type="entry name" value="SDRFAMILY"/>
</dbReference>
<dbReference type="Pfam" id="PF00106">
    <property type="entry name" value="adh_short"/>
    <property type="match status" value="1"/>
</dbReference>
<gene>
    <name evidence="5" type="ORF">FALBO_11611</name>
</gene>
<sequence length="301" mass="32158">MTTLQIQEKDIPELGGKTAVITGGSSGIGWATANILASKGARVYLLDRDGPEEPLPSGIEYIQCDISVWSNMVAALKKIGSLHIAVSNAGVGEDAGYLTDSYDENGDLLEPTYKVIDVNLRGTLNFVKLALHSMKKNSIQGSIVITSSATAYSAEQSLPVYSATKAALINFIRAMRSTLRDSGITINTVAPAATITKLLPADLAAPIIAAGLPVSSAHFVGLAVAYSATASEHQKVQAYGKDTEEWKQTPGRWNGRAILTLGDRYTELEGPISDSRPFWFGNANYDETKMQQAATDFREGS</sequence>
<protein>
    <submittedName>
        <fullName evidence="5">Short chain dehydrogenase reductase family</fullName>
    </submittedName>
</protein>
<keyword evidence="6" id="KW-1185">Reference proteome</keyword>
<evidence type="ECO:0000256" key="4">
    <source>
        <dbReference type="RuleBase" id="RU000363"/>
    </source>
</evidence>
<evidence type="ECO:0000256" key="3">
    <source>
        <dbReference type="ARBA" id="ARBA00023002"/>
    </source>
</evidence>
<evidence type="ECO:0000256" key="2">
    <source>
        <dbReference type="ARBA" id="ARBA00022857"/>
    </source>
</evidence>
<evidence type="ECO:0000313" key="6">
    <source>
        <dbReference type="Proteomes" id="UP000554235"/>
    </source>
</evidence>
<dbReference type="EMBL" id="JAADYS010001689">
    <property type="protein sequence ID" value="KAF4461594.1"/>
    <property type="molecule type" value="Genomic_DNA"/>
</dbReference>
<dbReference type="GO" id="GO:0016491">
    <property type="term" value="F:oxidoreductase activity"/>
    <property type="evidence" value="ECO:0007669"/>
    <property type="project" value="UniProtKB-KW"/>
</dbReference>
<accession>A0A8H4P3X8</accession>
<proteinExistence type="inferred from homology"/>
<comment type="caution">
    <text evidence="5">The sequence shown here is derived from an EMBL/GenBank/DDBJ whole genome shotgun (WGS) entry which is preliminary data.</text>
</comment>
<name>A0A8H4P3X8_9HYPO</name>
<evidence type="ECO:0000256" key="1">
    <source>
        <dbReference type="ARBA" id="ARBA00006484"/>
    </source>
</evidence>
<dbReference type="PANTHER" id="PTHR43180:SF80">
    <property type="entry name" value="NAD(P)-BINDING PROTEIN"/>
    <property type="match status" value="1"/>
</dbReference>